<dbReference type="AlphaFoldDB" id="A0A1V0TJB4"/>
<keyword evidence="2" id="KW-1185">Reference proteome</keyword>
<protein>
    <recommendedName>
        <fullName evidence="3">Transposase IS4-like domain-containing protein</fullName>
    </recommendedName>
</protein>
<dbReference type="KEGG" id="sgv:B1H19_01415"/>
<organism evidence="1 2">
    <name type="scientific">Streptomyces gilvosporeus</name>
    <dbReference type="NCBI Taxonomy" id="553510"/>
    <lineage>
        <taxon>Bacteria</taxon>
        <taxon>Bacillati</taxon>
        <taxon>Actinomycetota</taxon>
        <taxon>Actinomycetes</taxon>
        <taxon>Kitasatosporales</taxon>
        <taxon>Streptomycetaceae</taxon>
        <taxon>Streptomyces</taxon>
    </lineage>
</organism>
<dbReference type="STRING" id="553510.B1H19_01415"/>
<reference evidence="1 2" key="1">
    <citation type="submission" date="2017-04" db="EMBL/GenBank/DDBJ databases">
        <title>Complete Genome Sequence of Streptomyces gilvosporeus F607, a Capable Producer of Natamycin.</title>
        <authorList>
            <person name="Zong G."/>
            <person name="Zhong C."/>
            <person name="Fu J."/>
            <person name="Qin R."/>
            <person name="Cao G."/>
        </authorList>
    </citation>
    <scope>NUCLEOTIDE SEQUENCE [LARGE SCALE GENOMIC DNA]</scope>
    <source>
        <strain evidence="1 2">F607</strain>
    </source>
</reference>
<sequence length="156" mass="17633">MRWRELKDLPPGLIRLRTPYEPEARTGAKRDLGWSGYKVHLSETCEPDAPHLSTHIHTIPAPVNDDAVLEDIHTTLAGRGLLPDEHLVDAGYIDAEQIHHARRDHRVELTGPVKPVKPVSSRQQAVSGHSDKTRFTIRLGPTHRHLPRRQAEHHLA</sequence>
<evidence type="ECO:0000313" key="2">
    <source>
        <dbReference type="Proteomes" id="UP000192726"/>
    </source>
</evidence>
<evidence type="ECO:0008006" key="3">
    <source>
        <dbReference type="Google" id="ProtNLM"/>
    </source>
</evidence>
<dbReference type="EMBL" id="CP020569">
    <property type="protein sequence ID" value="ARF53021.1"/>
    <property type="molecule type" value="Genomic_DNA"/>
</dbReference>
<accession>A0A1V0TJB4</accession>
<evidence type="ECO:0000313" key="1">
    <source>
        <dbReference type="EMBL" id="ARF53021.1"/>
    </source>
</evidence>
<dbReference type="RefSeq" id="WP_083102452.1">
    <property type="nucleotide sequence ID" value="NZ_CP020569.1"/>
</dbReference>
<dbReference type="Proteomes" id="UP000192726">
    <property type="component" value="Chromosome"/>
</dbReference>
<dbReference type="OrthoDB" id="4334464at2"/>
<gene>
    <name evidence="1" type="ORF">B1H19_01415</name>
</gene>
<proteinExistence type="predicted"/>
<name>A0A1V0TJB4_9ACTN</name>